<dbReference type="AlphaFoldDB" id="A0A4Y7SMF0"/>
<sequence length="117" mass="12908">MARTLLFVLAFLILQCLSTMSGPPQDTHTPPLQGDTIQNVPLQSPAPRRLSPSKLQPLPPPVRCRNCLELVEFHYCELDEHGNQDRPVAMCHGTNKQTGKKCNFICMAGVRSPSSSP</sequence>
<name>A0A4Y7SMF0_COPMI</name>
<keyword evidence="2" id="KW-0732">Signal</keyword>
<feature type="region of interest" description="Disordered" evidence="1">
    <location>
        <begin position="23"/>
        <end position="57"/>
    </location>
</feature>
<feature type="signal peptide" evidence="2">
    <location>
        <begin position="1"/>
        <end position="21"/>
    </location>
</feature>
<gene>
    <name evidence="3" type="ORF">FA13DRAFT_1798312</name>
</gene>
<evidence type="ECO:0000313" key="3">
    <source>
        <dbReference type="EMBL" id="TEB23036.1"/>
    </source>
</evidence>
<feature type="chain" id="PRO_5021308147" evidence="2">
    <location>
        <begin position="22"/>
        <end position="117"/>
    </location>
</feature>
<dbReference type="Proteomes" id="UP000298030">
    <property type="component" value="Unassembled WGS sequence"/>
</dbReference>
<feature type="compositionally biased region" description="Low complexity" evidence="1">
    <location>
        <begin position="47"/>
        <end position="56"/>
    </location>
</feature>
<evidence type="ECO:0000313" key="4">
    <source>
        <dbReference type="Proteomes" id="UP000298030"/>
    </source>
</evidence>
<proteinExistence type="predicted"/>
<evidence type="ECO:0000256" key="2">
    <source>
        <dbReference type="SAM" id="SignalP"/>
    </source>
</evidence>
<dbReference type="OrthoDB" id="3123649at2759"/>
<feature type="compositionally biased region" description="Polar residues" evidence="1">
    <location>
        <begin position="23"/>
        <end position="42"/>
    </location>
</feature>
<dbReference type="EMBL" id="QPFP01000082">
    <property type="protein sequence ID" value="TEB23036.1"/>
    <property type="molecule type" value="Genomic_DNA"/>
</dbReference>
<organism evidence="3 4">
    <name type="scientific">Coprinellus micaceus</name>
    <name type="common">Glistening ink-cap mushroom</name>
    <name type="synonym">Coprinus micaceus</name>
    <dbReference type="NCBI Taxonomy" id="71717"/>
    <lineage>
        <taxon>Eukaryota</taxon>
        <taxon>Fungi</taxon>
        <taxon>Dikarya</taxon>
        <taxon>Basidiomycota</taxon>
        <taxon>Agaricomycotina</taxon>
        <taxon>Agaricomycetes</taxon>
        <taxon>Agaricomycetidae</taxon>
        <taxon>Agaricales</taxon>
        <taxon>Agaricineae</taxon>
        <taxon>Psathyrellaceae</taxon>
        <taxon>Coprinellus</taxon>
    </lineage>
</organism>
<evidence type="ECO:0000256" key="1">
    <source>
        <dbReference type="SAM" id="MobiDB-lite"/>
    </source>
</evidence>
<reference evidence="3 4" key="1">
    <citation type="journal article" date="2019" name="Nat. Ecol. Evol.">
        <title>Megaphylogeny resolves global patterns of mushroom evolution.</title>
        <authorList>
            <person name="Varga T."/>
            <person name="Krizsan K."/>
            <person name="Foldi C."/>
            <person name="Dima B."/>
            <person name="Sanchez-Garcia M."/>
            <person name="Sanchez-Ramirez S."/>
            <person name="Szollosi G.J."/>
            <person name="Szarkandi J.G."/>
            <person name="Papp V."/>
            <person name="Albert L."/>
            <person name="Andreopoulos W."/>
            <person name="Angelini C."/>
            <person name="Antonin V."/>
            <person name="Barry K.W."/>
            <person name="Bougher N.L."/>
            <person name="Buchanan P."/>
            <person name="Buyck B."/>
            <person name="Bense V."/>
            <person name="Catcheside P."/>
            <person name="Chovatia M."/>
            <person name="Cooper J."/>
            <person name="Damon W."/>
            <person name="Desjardin D."/>
            <person name="Finy P."/>
            <person name="Geml J."/>
            <person name="Haridas S."/>
            <person name="Hughes K."/>
            <person name="Justo A."/>
            <person name="Karasinski D."/>
            <person name="Kautmanova I."/>
            <person name="Kiss B."/>
            <person name="Kocsube S."/>
            <person name="Kotiranta H."/>
            <person name="LaButti K.M."/>
            <person name="Lechner B.E."/>
            <person name="Liimatainen K."/>
            <person name="Lipzen A."/>
            <person name="Lukacs Z."/>
            <person name="Mihaltcheva S."/>
            <person name="Morgado L.N."/>
            <person name="Niskanen T."/>
            <person name="Noordeloos M.E."/>
            <person name="Ohm R.A."/>
            <person name="Ortiz-Santana B."/>
            <person name="Ovrebo C."/>
            <person name="Racz N."/>
            <person name="Riley R."/>
            <person name="Savchenko A."/>
            <person name="Shiryaev A."/>
            <person name="Soop K."/>
            <person name="Spirin V."/>
            <person name="Szebenyi C."/>
            <person name="Tomsovsky M."/>
            <person name="Tulloss R.E."/>
            <person name="Uehling J."/>
            <person name="Grigoriev I.V."/>
            <person name="Vagvolgyi C."/>
            <person name="Papp T."/>
            <person name="Martin F.M."/>
            <person name="Miettinen O."/>
            <person name="Hibbett D.S."/>
            <person name="Nagy L.G."/>
        </authorList>
    </citation>
    <scope>NUCLEOTIDE SEQUENCE [LARGE SCALE GENOMIC DNA]</scope>
    <source>
        <strain evidence="3 4">FP101781</strain>
    </source>
</reference>
<protein>
    <submittedName>
        <fullName evidence="3">Uncharacterized protein</fullName>
    </submittedName>
</protein>
<comment type="caution">
    <text evidence="3">The sequence shown here is derived from an EMBL/GenBank/DDBJ whole genome shotgun (WGS) entry which is preliminary data.</text>
</comment>
<accession>A0A4Y7SMF0</accession>
<keyword evidence="4" id="KW-1185">Reference proteome</keyword>